<reference evidence="3" key="1">
    <citation type="journal article" date="2019" name="Curr. Biol.">
        <title>Genome Sequence of Striga asiatica Provides Insight into the Evolution of Plant Parasitism.</title>
        <authorList>
            <person name="Yoshida S."/>
            <person name="Kim S."/>
            <person name="Wafula E.K."/>
            <person name="Tanskanen J."/>
            <person name="Kim Y.M."/>
            <person name="Honaas L."/>
            <person name="Yang Z."/>
            <person name="Spallek T."/>
            <person name="Conn C.E."/>
            <person name="Ichihashi Y."/>
            <person name="Cheong K."/>
            <person name="Cui S."/>
            <person name="Der J.P."/>
            <person name="Gundlach H."/>
            <person name="Jiao Y."/>
            <person name="Hori C."/>
            <person name="Ishida J.K."/>
            <person name="Kasahara H."/>
            <person name="Kiba T."/>
            <person name="Kim M.S."/>
            <person name="Koo N."/>
            <person name="Laohavisit A."/>
            <person name="Lee Y.H."/>
            <person name="Lumba S."/>
            <person name="McCourt P."/>
            <person name="Mortimer J.C."/>
            <person name="Mutuku J.M."/>
            <person name="Nomura T."/>
            <person name="Sasaki-Sekimoto Y."/>
            <person name="Seto Y."/>
            <person name="Wang Y."/>
            <person name="Wakatake T."/>
            <person name="Sakakibara H."/>
            <person name="Demura T."/>
            <person name="Yamaguchi S."/>
            <person name="Yoneyama K."/>
            <person name="Manabe R.I."/>
            <person name="Nelson D.C."/>
            <person name="Schulman A.H."/>
            <person name="Timko M.P."/>
            <person name="dePamphilis C.W."/>
            <person name="Choi D."/>
            <person name="Shirasu K."/>
        </authorList>
    </citation>
    <scope>NUCLEOTIDE SEQUENCE [LARGE SCALE GENOMIC DNA]</scope>
    <source>
        <strain evidence="3">cv. UVA1</strain>
    </source>
</reference>
<evidence type="ECO:0000256" key="1">
    <source>
        <dbReference type="SAM" id="MobiDB-lite"/>
    </source>
</evidence>
<organism evidence="2 3">
    <name type="scientific">Striga asiatica</name>
    <name type="common">Asiatic witchweed</name>
    <name type="synonym">Buchnera asiatica</name>
    <dbReference type="NCBI Taxonomy" id="4170"/>
    <lineage>
        <taxon>Eukaryota</taxon>
        <taxon>Viridiplantae</taxon>
        <taxon>Streptophyta</taxon>
        <taxon>Embryophyta</taxon>
        <taxon>Tracheophyta</taxon>
        <taxon>Spermatophyta</taxon>
        <taxon>Magnoliopsida</taxon>
        <taxon>eudicotyledons</taxon>
        <taxon>Gunneridae</taxon>
        <taxon>Pentapetalae</taxon>
        <taxon>asterids</taxon>
        <taxon>lamiids</taxon>
        <taxon>Lamiales</taxon>
        <taxon>Orobanchaceae</taxon>
        <taxon>Buchnereae</taxon>
        <taxon>Striga</taxon>
    </lineage>
</organism>
<dbReference type="GO" id="GO:0016740">
    <property type="term" value="F:transferase activity"/>
    <property type="evidence" value="ECO:0007669"/>
    <property type="project" value="UniProtKB-KW"/>
</dbReference>
<dbReference type="Proteomes" id="UP000325081">
    <property type="component" value="Unassembled WGS sequence"/>
</dbReference>
<gene>
    <name evidence="2" type="ORF">STAS_16029</name>
</gene>
<evidence type="ECO:0000313" key="2">
    <source>
        <dbReference type="EMBL" id="GER39414.1"/>
    </source>
</evidence>
<keyword evidence="2" id="KW-0808">Transferase</keyword>
<accession>A0A5A7Q310</accession>
<dbReference type="AlphaFoldDB" id="A0A5A7Q310"/>
<protein>
    <submittedName>
        <fullName evidence="2">6-dicarboxylate N-acetyltransferase</fullName>
    </submittedName>
</protein>
<comment type="caution">
    <text evidence="2">The sequence shown here is derived from an EMBL/GenBank/DDBJ whole genome shotgun (WGS) entry which is preliminary data.</text>
</comment>
<name>A0A5A7Q310_STRAF</name>
<evidence type="ECO:0000313" key="3">
    <source>
        <dbReference type="Proteomes" id="UP000325081"/>
    </source>
</evidence>
<feature type="compositionally biased region" description="Basic and acidic residues" evidence="1">
    <location>
        <begin position="9"/>
        <end position="20"/>
    </location>
</feature>
<keyword evidence="3" id="KW-1185">Reference proteome</keyword>
<dbReference type="EMBL" id="BKCP01005639">
    <property type="protein sequence ID" value="GER39414.1"/>
    <property type="molecule type" value="Genomic_DNA"/>
</dbReference>
<feature type="region of interest" description="Disordered" evidence="1">
    <location>
        <begin position="1"/>
        <end position="109"/>
    </location>
</feature>
<sequence>MSPDQPLLSRREAGIRDTRPPSKAKSNTAELRLKPSISSHALNLDNWRPFLDRPQSSTSTGGIEHSRGNSSSPGLEQQAIGLQQIEPLSPNREPSSREPQSRPFSYPSLPFGFVFRPGIDKEKESRHELSE</sequence>
<proteinExistence type="predicted"/>